<dbReference type="GO" id="GO:0009279">
    <property type="term" value="C:cell outer membrane"/>
    <property type="evidence" value="ECO:0007669"/>
    <property type="project" value="UniProtKB-SubCell"/>
</dbReference>
<evidence type="ECO:0000256" key="2">
    <source>
        <dbReference type="ARBA" id="ARBA00008064"/>
    </source>
</evidence>
<evidence type="ECO:0000256" key="5">
    <source>
        <dbReference type="ARBA" id="ARBA00022692"/>
    </source>
</evidence>
<evidence type="ECO:0000256" key="3">
    <source>
        <dbReference type="ARBA" id="ARBA00022448"/>
    </source>
</evidence>
<keyword evidence="7 9" id="KW-0472">Membrane</keyword>
<dbReference type="InterPro" id="IPR000015">
    <property type="entry name" value="Fimb_usher"/>
</dbReference>
<evidence type="ECO:0000256" key="7">
    <source>
        <dbReference type="ARBA" id="ARBA00023136"/>
    </source>
</evidence>
<dbReference type="FunFam" id="2.60.40.3110:FF:000001">
    <property type="entry name" value="Putative fimbrial outer membrane usher"/>
    <property type="match status" value="1"/>
</dbReference>
<evidence type="ECO:0000256" key="8">
    <source>
        <dbReference type="ARBA" id="ARBA00023237"/>
    </source>
</evidence>
<dbReference type="SUPFAM" id="SSF141729">
    <property type="entry name" value="FimD N-terminal domain-like"/>
    <property type="match status" value="1"/>
</dbReference>
<dbReference type="EMBL" id="UGEB01000001">
    <property type="protein sequence ID" value="STL04385.1"/>
    <property type="molecule type" value="Genomic_DNA"/>
</dbReference>
<dbReference type="Pfam" id="PF13954">
    <property type="entry name" value="PapC_N"/>
    <property type="match status" value="1"/>
</dbReference>
<evidence type="ECO:0000313" key="12">
    <source>
        <dbReference type="Proteomes" id="UP000255543"/>
    </source>
</evidence>
<dbReference type="GO" id="GO:0009297">
    <property type="term" value="P:pilus assembly"/>
    <property type="evidence" value="ECO:0007669"/>
    <property type="project" value="InterPro"/>
</dbReference>
<dbReference type="Gene3D" id="2.60.40.3110">
    <property type="match status" value="1"/>
</dbReference>
<dbReference type="InterPro" id="IPR037224">
    <property type="entry name" value="PapC_N_sf"/>
</dbReference>
<accession>A0A377AG82</accession>
<keyword evidence="5 9" id="KW-0812">Transmembrane</keyword>
<keyword evidence="8 9" id="KW-0998">Cell outer membrane</keyword>
<feature type="domain" description="PapC N-terminal" evidence="10">
    <location>
        <begin position="44"/>
        <end position="190"/>
    </location>
</feature>
<protein>
    <submittedName>
        <fullName evidence="11">Fimbrial usher family protein</fullName>
    </submittedName>
</protein>
<dbReference type="PANTHER" id="PTHR30451:SF21">
    <property type="entry name" value="FIMBRIAL USHER DOMAIN-CONTAINING PROTEIN YDET-RELATED"/>
    <property type="match status" value="1"/>
</dbReference>
<name>A0A377AG82_ECOLX</name>
<keyword evidence="6" id="KW-0732">Signal</keyword>
<dbReference type="PANTHER" id="PTHR30451">
    <property type="entry name" value="OUTER MEMBRANE USHER PROTEIN"/>
    <property type="match status" value="1"/>
</dbReference>
<comment type="subcellular location">
    <subcellularLocation>
        <location evidence="1 9">Cell outer membrane</location>
        <topology evidence="1 9">Multi-pass membrane protein</topology>
    </subcellularLocation>
</comment>
<organism evidence="11 12">
    <name type="scientific">Escherichia coli</name>
    <dbReference type="NCBI Taxonomy" id="562"/>
    <lineage>
        <taxon>Bacteria</taxon>
        <taxon>Pseudomonadati</taxon>
        <taxon>Pseudomonadota</taxon>
        <taxon>Gammaproteobacteria</taxon>
        <taxon>Enterobacterales</taxon>
        <taxon>Enterobacteriaceae</taxon>
        <taxon>Escherichia</taxon>
    </lineage>
</organism>
<keyword evidence="4 9" id="KW-1029">Fimbrium biogenesis</keyword>
<dbReference type="InterPro" id="IPR025885">
    <property type="entry name" value="PapC_N"/>
</dbReference>
<keyword evidence="3 9" id="KW-0813">Transport</keyword>
<evidence type="ECO:0000313" key="11">
    <source>
        <dbReference type="EMBL" id="STL04385.1"/>
    </source>
</evidence>
<evidence type="ECO:0000256" key="4">
    <source>
        <dbReference type="ARBA" id="ARBA00022558"/>
    </source>
</evidence>
<proteinExistence type="inferred from homology"/>
<dbReference type="Proteomes" id="UP000255543">
    <property type="component" value="Unassembled WGS sequence"/>
</dbReference>
<dbReference type="Pfam" id="PF00577">
    <property type="entry name" value="Usher"/>
    <property type="match status" value="1"/>
</dbReference>
<dbReference type="InterPro" id="IPR018030">
    <property type="entry name" value="Fimbrial_membr_usher_CS"/>
</dbReference>
<dbReference type="AlphaFoldDB" id="A0A377AG82"/>
<evidence type="ECO:0000256" key="1">
    <source>
        <dbReference type="ARBA" id="ARBA00004571"/>
    </source>
</evidence>
<evidence type="ECO:0000256" key="6">
    <source>
        <dbReference type="ARBA" id="ARBA00022729"/>
    </source>
</evidence>
<sequence>MPQRHHQGHKRTPKQLALIIKRCLPMVLTGSGMLCTTANAEEYYFDPIMLETTKSGMQTTDLSRFSKKYAQLPGTYQVDIWLNKKKVSQKKITFTANAEQLLQPQFTVEQLRELGIKVDEIPALAEKDDDSVINSLEQIIPGTAAEFDFNHQRLNLSIPQIALYRDARGYVSPSRWDDGIPTLFTNYSFTGSDNRYRQGNRSQRQYLNMQNGANFGPWRLRNYSTWTRNDQASSWNTISSYLQRDIKALKSQLLLGESATSGSIFSSYTFTGVQLASDDNMLPNSQRGFAPTVRGIANSSAIVTIRQNGYVIYQSNVPAGAFEINDLYPSSNSGDLEVTIEESDGTQRRFIQPYSSLPMMQRPGHLKYSATAGRYRADANSDSKEPEFAEATAIYGLNNTFTLYGGLLGSEDYYALGIGIGGTLGALGALSMDINRADTQFDNQHSFHGYQWRTQYIKDIPETNTNIAVSYYRYTNDGYFSFNEANTRNWNYNSRPKK</sequence>
<gene>
    <name evidence="11" type="primary">fimD_4</name>
    <name evidence="11" type="ORF">NCTC8179_06132</name>
</gene>
<dbReference type="FunFam" id="3.10.20.410:FF:000001">
    <property type="entry name" value="Fimbrial outer membrane usher protein"/>
    <property type="match status" value="1"/>
</dbReference>
<dbReference type="GO" id="GO:0015473">
    <property type="term" value="F:fimbrial usher porin activity"/>
    <property type="evidence" value="ECO:0007669"/>
    <property type="project" value="InterPro"/>
</dbReference>
<reference evidence="11 12" key="1">
    <citation type="submission" date="2018-06" db="EMBL/GenBank/DDBJ databases">
        <authorList>
            <consortium name="Pathogen Informatics"/>
            <person name="Doyle S."/>
        </authorList>
    </citation>
    <scope>NUCLEOTIDE SEQUENCE [LARGE SCALE GENOMIC DNA]</scope>
    <source>
        <strain evidence="11 12">NCTC8179</strain>
    </source>
</reference>
<dbReference type="Gene3D" id="3.10.20.410">
    <property type="match status" value="1"/>
</dbReference>
<comment type="similarity">
    <text evidence="2 9">Belongs to the fimbrial export usher family.</text>
</comment>
<evidence type="ECO:0000256" key="9">
    <source>
        <dbReference type="RuleBase" id="RU003884"/>
    </source>
</evidence>
<evidence type="ECO:0000259" key="10">
    <source>
        <dbReference type="Pfam" id="PF13954"/>
    </source>
</evidence>
<dbReference type="PROSITE" id="PS01151">
    <property type="entry name" value="FIMBRIAL_USHER"/>
    <property type="match status" value="1"/>
</dbReference>